<dbReference type="AlphaFoldDB" id="A0A0V8IPU1"/>
<accession>A0A0V8IPU1</accession>
<dbReference type="Gene3D" id="3.30.565.10">
    <property type="entry name" value="Histidine kinase-like ATPase, C-terminal domain"/>
    <property type="match status" value="1"/>
</dbReference>
<dbReference type="CDD" id="cd16936">
    <property type="entry name" value="HATPase_RsbW-like"/>
    <property type="match status" value="1"/>
</dbReference>
<proteinExistence type="predicted"/>
<dbReference type="InterPro" id="IPR003594">
    <property type="entry name" value="HATPase_dom"/>
</dbReference>
<reference evidence="2 3" key="1">
    <citation type="journal article" date="2014" name="Arch. Microbiol.">
        <title>Arthrobacter enclensis sp. nov., isolated from sediment sample.</title>
        <authorList>
            <person name="Dastager S.G."/>
            <person name="Liu Q."/>
            <person name="Tang S.K."/>
            <person name="Krishnamurthi S."/>
            <person name="Lee J.C."/>
            <person name="Li W.J."/>
        </authorList>
    </citation>
    <scope>NUCLEOTIDE SEQUENCE [LARGE SCALE GENOMIC DNA]</scope>
    <source>
        <strain evidence="2 3">NIO-1008</strain>
    </source>
</reference>
<protein>
    <submittedName>
        <fullName evidence="2">Serine/threonine protein kinase</fullName>
    </submittedName>
</protein>
<dbReference type="STRING" id="993070.AS031_09080"/>
<gene>
    <name evidence="2" type="ORF">AS031_09080</name>
</gene>
<evidence type="ECO:0000313" key="3">
    <source>
        <dbReference type="Proteomes" id="UP000053199"/>
    </source>
</evidence>
<organism evidence="2 3">
    <name type="scientific">Pseudarthrobacter enclensis</name>
    <dbReference type="NCBI Taxonomy" id="993070"/>
    <lineage>
        <taxon>Bacteria</taxon>
        <taxon>Bacillati</taxon>
        <taxon>Actinomycetota</taxon>
        <taxon>Actinomycetes</taxon>
        <taxon>Micrococcales</taxon>
        <taxon>Micrococcaceae</taxon>
        <taxon>Pseudarthrobacter</taxon>
    </lineage>
</organism>
<keyword evidence="2" id="KW-0808">Transferase</keyword>
<dbReference type="EMBL" id="LNQM01000003">
    <property type="protein sequence ID" value="KSU76747.1"/>
    <property type="molecule type" value="Genomic_DNA"/>
</dbReference>
<dbReference type="GO" id="GO:0004674">
    <property type="term" value="F:protein serine/threonine kinase activity"/>
    <property type="evidence" value="ECO:0007669"/>
    <property type="project" value="UniProtKB-KW"/>
</dbReference>
<dbReference type="Proteomes" id="UP000053199">
    <property type="component" value="Unassembled WGS sequence"/>
</dbReference>
<feature type="domain" description="Histidine kinase/HSP90-like ATPase" evidence="1">
    <location>
        <begin position="45"/>
        <end position="131"/>
    </location>
</feature>
<keyword evidence="3" id="KW-1185">Reference proteome</keyword>
<keyword evidence="2" id="KW-0418">Kinase</keyword>
<evidence type="ECO:0000313" key="2">
    <source>
        <dbReference type="EMBL" id="KSU76747.1"/>
    </source>
</evidence>
<comment type="caution">
    <text evidence="2">The sequence shown here is derived from an EMBL/GenBank/DDBJ whole genome shotgun (WGS) entry which is preliminary data.</text>
</comment>
<dbReference type="Pfam" id="PF13581">
    <property type="entry name" value="HATPase_c_2"/>
    <property type="match status" value="1"/>
</dbReference>
<evidence type="ECO:0000259" key="1">
    <source>
        <dbReference type="Pfam" id="PF13581"/>
    </source>
</evidence>
<name>A0A0V8IPU1_9MICC</name>
<sequence length="141" mass="15131">MTEILASRSFRGLAADDAINAVHNDLDSLWRDVPFVSDMDQMTFTTAVIESASNIVQHAEPAAGEPVELGVDITVQPTLLQARVSAYNAKPPFGPMEPATPGEDAESGRGLALIEALVTTVTFERQDGTNTWVLSRTSSQD</sequence>
<keyword evidence="2" id="KW-0723">Serine/threonine-protein kinase</keyword>
<dbReference type="OrthoDB" id="159434at2"/>
<dbReference type="InterPro" id="IPR036890">
    <property type="entry name" value="HATPase_C_sf"/>
</dbReference>
<dbReference type="RefSeq" id="WP_058267818.1">
    <property type="nucleotide sequence ID" value="NZ_FMAZ01000003.1"/>
</dbReference>